<feature type="coiled-coil region" evidence="12">
    <location>
        <begin position="407"/>
        <end position="441"/>
    </location>
</feature>
<dbReference type="Pfam" id="PF00672">
    <property type="entry name" value="HAMP"/>
    <property type="match status" value="1"/>
</dbReference>
<keyword evidence="6 13" id="KW-0812">Transmembrane</keyword>
<evidence type="ECO:0000256" key="13">
    <source>
        <dbReference type="SAM" id="Phobius"/>
    </source>
</evidence>
<dbReference type="SUPFAM" id="SSF47170">
    <property type="entry name" value="Aspartate receptor, ligand-binding domain"/>
    <property type="match status" value="1"/>
</dbReference>
<dbReference type="GO" id="GO:0004888">
    <property type="term" value="F:transmembrane signaling receptor activity"/>
    <property type="evidence" value="ECO:0007669"/>
    <property type="project" value="InterPro"/>
</dbReference>
<evidence type="ECO:0000259" key="14">
    <source>
        <dbReference type="PROSITE" id="PS50111"/>
    </source>
</evidence>
<dbReference type="GO" id="GO:0005886">
    <property type="term" value="C:plasma membrane"/>
    <property type="evidence" value="ECO:0007669"/>
    <property type="project" value="UniProtKB-SubCell"/>
</dbReference>
<keyword evidence="7 13" id="KW-1133">Transmembrane helix</keyword>
<evidence type="ECO:0000313" key="16">
    <source>
        <dbReference type="EMBL" id="NOG30850.1"/>
    </source>
</evidence>
<keyword evidence="2" id="KW-1003">Cell membrane</keyword>
<evidence type="ECO:0000256" key="2">
    <source>
        <dbReference type="ARBA" id="ARBA00022475"/>
    </source>
</evidence>
<keyword evidence="12" id="KW-0175">Coiled coil</keyword>
<keyword evidence="9 11" id="KW-0807">Transducer</keyword>
<proteinExistence type="inferred from homology"/>
<comment type="caution">
    <text evidence="16">The sequence shown here is derived from an EMBL/GenBank/DDBJ whole genome shotgun (WGS) entry which is preliminary data.</text>
</comment>
<dbReference type="PROSITE" id="PS50885">
    <property type="entry name" value="HAMP"/>
    <property type="match status" value="1"/>
</dbReference>
<dbReference type="InterPro" id="IPR003122">
    <property type="entry name" value="Tar_rcpt_lig-bd"/>
</dbReference>
<keyword evidence="5" id="KW-0997">Cell inner membrane</keyword>
<keyword evidence="3" id="KW-0488">Methylation</keyword>
<feature type="coiled-coil region" evidence="12">
    <location>
        <begin position="4"/>
        <end position="60"/>
    </location>
</feature>
<comment type="subcellular location">
    <subcellularLocation>
        <location evidence="1">Cell inner membrane</location>
        <topology evidence="1">Multi-pass membrane protein</topology>
    </subcellularLocation>
</comment>
<gene>
    <name evidence="16" type="ORF">HLB35_02055</name>
</gene>
<sequence length="521" mass="57580">MTQIRELNDAYNRLMRARIQMNRAAELIRKPSFDRPGPLLDQARRLMQEADASFTTLKQNQVSEDQEVLMQALINDFQSLLNNNLSLQLMLLEDKDVSGFLSGESRVDTSSRQFVASVDAFLNSVQANGHALQAQFESISRWLFQGVIAALTIALLMIVIVVWGVVKNVIRPLNEVTRHFKRIANGDLSAPITARNRNEIGELFHELGQMQEALTATVTRLNHSSERVHVSSQEMTTHNDSLSARTEEQMNALQRMANSLDKLKLTVGQNVDKAEHINQMTTATTQKAQSGEQVVSEFVATMASINKDSEAIQSIIDLIDSIAFQTNILALNASVEAARAGEHGKGFAVVANEVRHLASRSANAASDIRQRLEASRKSVLKGNALSQQAGEHTRGIITAVKEVDQLMDDVIQAYAAQRIDIESLEANVISVEQSAQETRQTVYEASACARHLEGESNDMHEYAHQFTLNADTPSSQTLLSKPSPDAYESAEVATVLNIFRPRWRQSRPALPATTEAATGRP</sequence>
<dbReference type="PRINTS" id="PR00260">
    <property type="entry name" value="CHEMTRNSDUCR"/>
</dbReference>
<evidence type="ECO:0000256" key="1">
    <source>
        <dbReference type="ARBA" id="ARBA00004429"/>
    </source>
</evidence>
<dbReference type="PROSITE" id="PS50111">
    <property type="entry name" value="CHEMOTAXIS_TRANSDUC_2"/>
    <property type="match status" value="1"/>
</dbReference>
<evidence type="ECO:0000256" key="6">
    <source>
        <dbReference type="ARBA" id="ARBA00022692"/>
    </source>
</evidence>
<evidence type="ECO:0000256" key="11">
    <source>
        <dbReference type="PROSITE-ProRule" id="PRU00284"/>
    </source>
</evidence>
<dbReference type="SMART" id="SM00304">
    <property type="entry name" value="HAMP"/>
    <property type="match status" value="1"/>
</dbReference>
<evidence type="ECO:0000259" key="15">
    <source>
        <dbReference type="PROSITE" id="PS50885"/>
    </source>
</evidence>
<dbReference type="InterPro" id="IPR035440">
    <property type="entry name" value="4HB_MCP_dom_sf"/>
</dbReference>
<accession>A0A7Y3TW59</accession>
<dbReference type="InterPro" id="IPR004089">
    <property type="entry name" value="MCPsignal_dom"/>
</dbReference>
<evidence type="ECO:0000313" key="17">
    <source>
        <dbReference type="Proteomes" id="UP000588806"/>
    </source>
</evidence>
<dbReference type="AlphaFoldDB" id="A0A7Y3TW59"/>
<organism evidence="16 17">
    <name type="scientific">Vreelandella azerica</name>
    <dbReference type="NCBI Taxonomy" id="2732867"/>
    <lineage>
        <taxon>Bacteria</taxon>
        <taxon>Pseudomonadati</taxon>
        <taxon>Pseudomonadota</taxon>
        <taxon>Gammaproteobacteria</taxon>
        <taxon>Oceanospirillales</taxon>
        <taxon>Halomonadaceae</taxon>
        <taxon>Vreelandella</taxon>
    </lineage>
</organism>
<name>A0A7Y3TW59_9GAMM</name>
<dbReference type="SMART" id="SM00283">
    <property type="entry name" value="MA"/>
    <property type="match status" value="1"/>
</dbReference>
<dbReference type="FunFam" id="1.10.287.950:FF:000001">
    <property type="entry name" value="Methyl-accepting chemotaxis sensory transducer"/>
    <property type="match status" value="1"/>
</dbReference>
<comment type="similarity">
    <text evidence="10">Belongs to the methyl-accepting chemotaxis (MCP) protein family.</text>
</comment>
<keyword evidence="8 13" id="KW-0472">Membrane</keyword>
<feature type="domain" description="Methyl-accepting transducer" evidence="14">
    <location>
        <begin position="224"/>
        <end position="453"/>
    </location>
</feature>
<dbReference type="InterPro" id="IPR003660">
    <property type="entry name" value="HAMP_dom"/>
</dbReference>
<dbReference type="GO" id="GO:0006935">
    <property type="term" value="P:chemotaxis"/>
    <property type="evidence" value="ECO:0007669"/>
    <property type="project" value="UniProtKB-KW"/>
</dbReference>
<evidence type="ECO:0000256" key="8">
    <source>
        <dbReference type="ARBA" id="ARBA00023136"/>
    </source>
</evidence>
<dbReference type="SUPFAM" id="SSF58104">
    <property type="entry name" value="Methyl-accepting chemotaxis protein (MCP) signaling domain"/>
    <property type="match status" value="1"/>
</dbReference>
<evidence type="ECO:0000256" key="7">
    <source>
        <dbReference type="ARBA" id="ARBA00022989"/>
    </source>
</evidence>
<dbReference type="CDD" id="cd06225">
    <property type="entry name" value="HAMP"/>
    <property type="match status" value="1"/>
</dbReference>
<dbReference type="PANTHER" id="PTHR43531:SF11">
    <property type="entry name" value="METHYL-ACCEPTING CHEMOTAXIS PROTEIN 3"/>
    <property type="match status" value="1"/>
</dbReference>
<dbReference type="InterPro" id="IPR004090">
    <property type="entry name" value="Chemotax_Me-accpt_rcpt"/>
</dbReference>
<dbReference type="Gene3D" id="1.20.120.30">
    <property type="entry name" value="Aspartate receptor, ligand-binding domain"/>
    <property type="match status" value="1"/>
</dbReference>
<dbReference type="Proteomes" id="UP000588806">
    <property type="component" value="Unassembled WGS sequence"/>
</dbReference>
<dbReference type="EMBL" id="JABFHI010000001">
    <property type="protein sequence ID" value="NOG30850.1"/>
    <property type="molecule type" value="Genomic_DNA"/>
</dbReference>
<dbReference type="Gene3D" id="1.10.287.950">
    <property type="entry name" value="Methyl-accepting chemotaxis protein"/>
    <property type="match status" value="1"/>
</dbReference>
<reference evidence="16 17" key="1">
    <citation type="submission" date="2020-05" db="EMBL/GenBank/DDBJ databases">
        <authorList>
            <person name="Ruan W."/>
            <person name="Jeon C.O."/>
            <person name="Chun B.H."/>
        </authorList>
    </citation>
    <scope>NUCLEOTIDE SEQUENCE [LARGE SCALE GENOMIC DNA]</scope>
    <source>
        <strain evidence="16 17">TBZ9</strain>
    </source>
</reference>
<dbReference type="Pfam" id="PF00015">
    <property type="entry name" value="MCPsignal"/>
    <property type="match status" value="1"/>
</dbReference>
<dbReference type="PANTHER" id="PTHR43531">
    <property type="entry name" value="PROTEIN ICFG"/>
    <property type="match status" value="1"/>
</dbReference>
<protein>
    <submittedName>
        <fullName evidence="16">HAMP domain-containing protein</fullName>
    </submittedName>
</protein>
<keyword evidence="17" id="KW-1185">Reference proteome</keyword>
<feature type="transmembrane region" description="Helical" evidence="13">
    <location>
        <begin position="142"/>
        <end position="166"/>
    </location>
</feature>
<reference evidence="16 17" key="2">
    <citation type="submission" date="2020-06" db="EMBL/GenBank/DDBJ databases">
        <title>Halomonas songnenensis sp. nov., a moderately halophilic bacterium isolated from saline and alkaline soils.</title>
        <authorList>
            <person name="Jiang J."/>
            <person name="Pan Y."/>
        </authorList>
    </citation>
    <scope>NUCLEOTIDE SEQUENCE [LARGE SCALE GENOMIC DNA]</scope>
    <source>
        <strain evidence="16 17">TBZ9</strain>
    </source>
</reference>
<evidence type="ECO:0000256" key="12">
    <source>
        <dbReference type="SAM" id="Coils"/>
    </source>
</evidence>
<keyword evidence="4" id="KW-0145">Chemotaxis</keyword>
<dbReference type="GO" id="GO:0007165">
    <property type="term" value="P:signal transduction"/>
    <property type="evidence" value="ECO:0007669"/>
    <property type="project" value="UniProtKB-KW"/>
</dbReference>
<evidence type="ECO:0000256" key="5">
    <source>
        <dbReference type="ARBA" id="ARBA00022519"/>
    </source>
</evidence>
<evidence type="ECO:0000256" key="9">
    <source>
        <dbReference type="ARBA" id="ARBA00023224"/>
    </source>
</evidence>
<dbReference type="Pfam" id="PF02203">
    <property type="entry name" value="TarH"/>
    <property type="match status" value="1"/>
</dbReference>
<evidence type="ECO:0000256" key="10">
    <source>
        <dbReference type="ARBA" id="ARBA00029447"/>
    </source>
</evidence>
<evidence type="ECO:0000256" key="4">
    <source>
        <dbReference type="ARBA" id="ARBA00022500"/>
    </source>
</evidence>
<evidence type="ECO:0000256" key="3">
    <source>
        <dbReference type="ARBA" id="ARBA00022481"/>
    </source>
</evidence>
<feature type="domain" description="HAMP" evidence="15">
    <location>
        <begin position="167"/>
        <end position="219"/>
    </location>
</feature>
<dbReference type="InterPro" id="IPR051310">
    <property type="entry name" value="MCP_chemotaxis"/>
</dbReference>